<protein>
    <submittedName>
        <fullName evidence="1">Phage holin family protein</fullName>
    </submittedName>
</protein>
<gene>
    <name evidence="1" type="ORF">IFT41_22930</name>
</gene>
<accession>A0ACC5PVI8</accession>
<name>A0ACC5PVI8_ENTAG</name>
<evidence type="ECO:0000313" key="1">
    <source>
        <dbReference type="EMBL" id="MBD8128954.1"/>
    </source>
</evidence>
<reference evidence="1 2" key="1">
    <citation type="journal article" date="2020" name="FEMS Microbiol. Ecol.">
        <title>Temporal dynamics of bacterial communities during seed development and maturation.</title>
        <authorList>
            <person name="Chesneau G."/>
            <person name="Torres-Cortes G."/>
            <person name="Briand M."/>
            <person name="Darrasse A."/>
            <person name="Preveaux A."/>
            <person name="Marais C."/>
            <person name="Jacques M.A."/>
            <person name="Shade A."/>
            <person name="Barret M."/>
        </authorList>
    </citation>
    <scope>NUCLEOTIDE SEQUENCE [LARGE SCALE GENOMIC DNA]</scope>
    <source>
        <strain evidence="1 2">CFBP13709</strain>
    </source>
</reference>
<keyword evidence="2" id="KW-1185">Reference proteome</keyword>
<sequence>MSFISDPIGWIEQHYEWLMLHANAIICSITAIRLLTFRRGKAQHNRLMGWLAWLLTVSTASVTIRVLTGEYFYTDWTEVLINLLLCVAVCRARGNVGHLLRGKQHAGQ</sequence>
<organism evidence="1 2">
    <name type="scientific">Enterobacter agglomerans</name>
    <name type="common">Erwinia herbicola</name>
    <name type="synonym">Pantoea agglomerans</name>
    <dbReference type="NCBI Taxonomy" id="549"/>
    <lineage>
        <taxon>Bacteria</taxon>
        <taxon>Pseudomonadati</taxon>
        <taxon>Pseudomonadota</taxon>
        <taxon>Gammaproteobacteria</taxon>
        <taxon>Enterobacterales</taxon>
        <taxon>Erwiniaceae</taxon>
        <taxon>Pantoea</taxon>
        <taxon>Pantoea agglomerans group</taxon>
    </lineage>
</organism>
<comment type="caution">
    <text evidence="1">The sequence shown here is derived from an EMBL/GenBank/DDBJ whole genome shotgun (WGS) entry which is preliminary data.</text>
</comment>
<proteinExistence type="predicted"/>
<evidence type="ECO:0000313" key="2">
    <source>
        <dbReference type="Proteomes" id="UP000610459"/>
    </source>
</evidence>
<dbReference type="Proteomes" id="UP000610459">
    <property type="component" value="Unassembled WGS sequence"/>
</dbReference>
<dbReference type="EMBL" id="JACYNR010000027">
    <property type="protein sequence ID" value="MBD8128954.1"/>
    <property type="molecule type" value="Genomic_DNA"/>
</dbReference>